<feature type="region of interest" description="Disordered" evidence="1">
    <location>
        <begin position="85"/>
        <end position="104"/>
    </location>
</feature>
<dbReference type="OrthoDB" id="252515at2759"/>
<organism evidence="2 3">
    <name type="scientific">Trypanosoma theileri</name>
    <dbReference type="NCBI Taxonomy" id="67003"/>
    <lineage>
        <taxon>Eukaryota</taxon>
        <taxon>Discoba</taxon>
        <taxon>Euglenozoa</taxon>
        <taxon>Kinetoplastea</taxon>
        <taxon>Metakinetoplastina</taxon>
        <taxon>Trypanosomatida</taxon>
        <taxon>Trypanosomatidae</taxon>
        <taxon>Trypanosoma</taxon>
    </lineage>
</organism>
<feature type="compositionally biased region" description="Low complexity" evidence="1">
    <location>
        <begin position="191"/>
        <end position="206"/>
    </location>
</feature>
<proteinExistence type="predicted"/>
<dbReference type="EMBL" id="NBCO01000003">
    <property type="protein sequence ID" value="ORC92380.1"/>
    <property type="molecule type" value="Genomic_DNA"/>
</dbReference>
<dbReference type="AlphaFoldDB" id="A0A1X0P7H3"/>
<evidence type="ECO:0000313" key="2">
    <source>
        <dbReference type="EMBL" id="ORC92380.1"/>
    </source>
</evidence>
<gene>
    <name evidence="2" type="ORF">TM35_000031330</name>
</gene>
<reference evidence="2 3" key="1">
    <citation type="submission" date="2017-03" db="EMBL/GenBank/DDBJ databases">
        <title>An alternative strategy for trypanosome survival in the mammalian bloodstream revealed through genome and transcriptome analysis of the ubiquitous bovine parasite Trypanosoma (Megatrypanum) theileri.</title>
        <authorList>
            <person name="Kelly S."/>
            <person name="Ivens A."/>
            <person name="Mott A."/>
            <person name="O'Neill E."/>
            <person name="Emms D."/>
            <person name="Macleod O."/>
            <person name="Voorheis P."/>
            <person name="Matthews J."/>
            <person name="Matthews K."/>
            <person name="Carrington M."/>
        </authorList>
    </citation>
    <scope>NUCLEOTIDE SEQUENCE [LARGE SCALE GENOMIC DNA]</scope>
    <source>
        <strain evidence="2">Edinburgh</strain>
    </source>
</reference>
<accession>A0A1X0P7H3</accession>
<dbReference type="GeneID" id="39981680"/>
<feature type="compositionally biased region" description="Low complexity" evidence="1">
    <location>
        <begin position="92"/>
        <end position="104"/>
    </location>
</feature>
<evidence type="ECO:0000256" key="1">
    <source>
        <dbReference type="SAM" id="MobiDB-lite"/>
    </source>
</evidence>
<dbReference type="VEuPathDB" id="TriTrypDB:TM35_000031330"/>
<evidence type="ECO:0000313" key="3">
    <source>
        <dbReference type="Proteomes" id="UP000192257"/>
    </source>
</evidence>
<feature type="compositionally biased region" description="Polar residues" evidence="1">
    <location>
        <begin position="166"/>
        <end position="179"/>
    </location>
</feature>
<protein>
    <recommendedName>
        <fullName evidence="4">DUF4378 domain-containing protein</fullName>
    </recommendedName>
</protein>
<dbReference type="RefSeq" id="XP_028886446.1">
    <property type="nucleotide sequence ID" value="XM_029021900.1"/>
</dbReference>
<feature type="compositionally biased region" description="Polar residues" evidence="1">
    <location>
        <begin position="142"/>
        <end position="152"/>
    </location>
</feature>
<keyword evidence="3" id="KW-1185">Reference proteome</keyword>
<dbReference type="Proteomes" id="UP000192257">
    <property type="component" value="Unassembled WGS sequence"/>
</dbReference>
<feature type="region of interest" description="Disordered" evidence="1">
    <location>
        <begin position="116"/>
        <end position="179"/>
    </location>
</feature>
<evidence type="ECO:0008006" key="4">
    <source>
        <dbReference type="Google" id="ProtNLM"/>
    </source>
</evidence>
<name>A0A1X0P7H3_9TRYP</name>
<feature type="region of interest" description="Disordered" evidence="1">
    <location>
        <begin position="191"/>
        <end position="230"/>
    </location>
</feature>
<comment type="caution">
    <text evidence="2">The sequence shown here is derived from an EMBL/GenBank/DDBJ whole genome shotgun (WGS) entry which is preliminary data.</text>
</comment>
<sequence length="441" mass="49698">MAAHGVVPEVREDSRSESINGKAFHNDLIKLDIMREFLEKSREKAAQHHEDRISLLESQYLLRLQKSSKLHTPSLDHRLAVGVETQNGSIESPPKSSTSNNTSAITANVSVVEIELDESDEEEPPEKKHAMLWRQQQHQKHSNTLSSSPQSRTDSDGISPEMCTPFSPQAVTSSRSPTTSLEEVHIMKYGNSKNNKTNNNNKNNKNGGSCSVEETPVVNPNKTPLSGKIDKVDMNISNSSENMVSRLSYRSYQTTQDEMIFNSEEEEEKEKEQNVTRSLMQSFGNHINELTPQKSSNTPPLLSTPLLLSHSVDPQIEPELQEFLLWQSEKSVKRRESLQMANNNRSKVAKVYAAASTELRWPSLFDDSSKKTPVKPPLTPESSPSRFISWIADEVDCYEDLLLHLTPTAEEVERWVVDAVVDVVINKFTTECVVDFILQQQ</sequence>